<gene>
    <name evidence="1" type="ORF">PI95_011745</name>
</gene>
<dbReference type="RefSeq" id="WP_039743120.1">
    <property type="nucleotide sequence ID" value="NZ_JTCM02000020.1"/>
</dbReference>
<name>A0A846H6E8_9CYAN</name>
<proteinExistence type="predicted"/>
<organism evidence="1 2">
    <name type="scientific">Hassallia byssoidea VB512170</name>
    <dbReference type="NCBI Taxonomy" id="1304833"/>
    <lineage>
        <taxon>Bacteria</taxon>
        <taxon>Bacillati</taxon>
        <taxon>Cyanobacteriota</taxon>
        <taxon>Cyanophyceae</taxon>
        <taxon>Nostocales</taxon>
        <taxon>Tolypothrichaceae</taxon>
        <taxon>Hassallia</taxon>
    </lineage>
</organism>
<protein>
    <recommendedName>
        <fullName evidence="3">Pentapeptide repeat-containing protein</fullName>
    </recommendedName>
</protein>
<evidence type="ECO:0000313" key="1">
    <source>
        <dbReference type="EMBL" id="NEU73217.1"/>
    </source>
</evidence>
<reference evidence="1 2" key="1">
    <citation type="journal article" date="2015" name="Genome Announc.">
        <title>Draft Genome Sequence of Cyanobacterium Hassallia byssoidea Strain VB512170, Isolated from Monuments in India.</title>
        <authorList>
            <person name="Singh D."/>
            <person name="Chandrababunaidu M.M."/>
            <person name="Panda A."/>
            <person name="Sen D."/>
            <person name="Bhattacharyya S."/>
            <person name="Adhikary S.P."/>
            <person name="Tripathy S."/>
        </authorList>
    </citation>
    <scope>NUCLEOTIDE SEQUENCE [LARGE SCALE GENOMIC DNA]</scope>
    <source>
        <strain evidence="1 2">VB512170</strain>
    </source>
</reference>
<dbReference type="InterPro" id="IPR001646">
    <property type="entry name" value="5peptide_repeat"/>
</dbReference>
<evidence type="ECO:0008006" key="3">
    <source>
        <dbReference type="Google" id="ProtNLM"/>
    </source>
</evidence>
<accession>A0A846H6E8</accession>
<evidence type="ECO:0000313" key="2">
    <source>
        <dbReference type="Proteomes" id="UP000031549"/>
    </source>
</evidence>
<sequence>MSANLSRANLHQANLHYTNLSGAKLDRANFTRMLTCIKQTSCEVKYLDFQHMKSGDMNWEKGNW</sequence>
<keyword evidence="2" id="KW-1185">Reference proteome</keyword>
<dbReference type="EMBL" id="JTCM02000020">
    <property type="protein sequence ID" value="NEU73217.1"/>
    <property type="molecule type" value="Genomic_DNA"/>
</dbReference>
<dbReference type="Gene3D" id="2.160.20.80">
    <property type="entry name" value="E3 ubiquitin-protein ligase SopA"/>
    <property type="match status" value="1"/>
</dbReference>
<dbReference type="SUPFAM" id="SSF141571">
    <property type="entry name" value="Pentapeptide repeat-like"/>
    <property type="match status" value="1"/>
</dbReference>
<comment type="caution">
    <text evidence="1">The sequence shown here is derived from an EMBL/GenBank/DDBJ whole genome shotgun (WGS) entry which is preliminary data.</text>
</comment>
<dbReference type="Pfam" id="PF00805">
    <property type="entry name" value="Pentapeptide"/>
    <property type="match status" value="1"/>
</dbReference>
<dbReference type="Proteomes" id="UP000031549">
    <property type="component" value="Unassembled WGS sequence"/>
</dbReference>
<dbReference type="AlphaFoldDB" id="A0A846H6E8"/>